<dbReference type="Proteomes" id="UP000247476">
    <property type="component" value="Unassembled WGS sequence"/>
</dbReference>
<dbReference type="OrthoDB" id="2382012at2"/>
<feature type="transmembrane region" description="Helical" evidence="1">
    <location>
        <begin position="6"/>
        <end position="22"/>
    </location>
</feature>
<organism evidence="2 3">
    <name type="scientific">Paenibacillus flagellatus</name>
    <dbReference type="NCBI Taxonomy" id="2211139"/>
    <lineage>
        <taxon>Bacteria</taxon>
        <taxon>Bacillati</taxon>
        <taxon>Bacillota</taxon>
        <taxon>Bacilli</taxon>
        <taxon>Bacillales</taxon>
        <taxon>Paenibacillaceae</taxon>
        <taxon>Paenibacillus</taxon>
    </lineage>
</organism>
<name>A0A2V5KSN9_9BACL</name>
<proteinExistence type="predicted"/>
<keyword evidence="1" id="KW-0472">Membrane</keyword>
<keyword evidence="3" id="KW-1185">Reference proteome</keyword>
<dbReference type="AlphaFoldDB" id="A0A2V5KSN9"/>
<keyword evidence="1" id="KW-0812">Transmembrane</keyword>
<dbReference type="RefSeq" id="WP_110842146.1">
    <property type="nucleotide sequence ID" value="NZ_QJVJ01000010.1"/>
</dbReference>
<dbReference type="EMBL" id="QJVJ01000010">
    <property type="protein sequence ID" value="PYI52076.1"/>
    <property type="molecule type" value="Genomic_DNA"/>
</dbReference>
<accession>A0A2V5KSN9</accession>
<protein>
    <submittedName>
        <fullName evidence="2">Transposase</fullName>
    </submittedName>
</protein>
<reference evidence="2 3" key="1">
    <citation type="submission" date="2018-05" db="EMBL/GenBank/DDBJ databases">
        <title>Paenibacillus flagellatus sp. nov., isolated from selenium mineral soil.</title>
        <authorList>
            <person name="Dai X."/>
        </authorList>
    </citation>
    <scope>NUCLEOTIDE SEQUENCE [LARGE SCALE GENOMIC DNA]</scope>
    <source>
        <strain evidence="2 3">DXL2</strain>
    </source>
</reference>
<feature type="transmembrane region" description="Helical" evidence="1">
    <location>
        <begin position="29"/>
        <end position="50"/>
    </location>
</feature>
<evidence type="ECO:0000313" key="2">
    <source>
        <dbReference type="EMBL" id="PYI52076.1"/>
    </source>
</evidence>
<gene>
    <name evidence="2" type="ORF">DLM86_21565</name>
</gene>
<sequence length="100" mass="10893">MKTLIAIGTIVGPFAFVLLRWTSAKLRTALDALGVVSAFGFGLLSAFAVADIRAHGTVYATEVHKLFDNPAFLAFAGYLGLYMLYRLLWSAFASFREGAR</sequence>
<evidence type="ECO:0000313" key="3">
    <source>
        <dbReference type="Proteomes" id="UP000247476"/>
    </source>
</evidence>
<feature type="transmembrane region" description="Helical" evidence="1">
    <location>
        <begin position="70"/>
        <end position="88"/>
    </location>
</feature>
<comment type="caution">
    <text evidence="2">The sequence shown here is derived from an EMBL/GenBank/DDBJ whole genome shotgun (WGS) entry which is preliminary data.</text>
</comment>
<evidence type="ECO:0000256" key="1">
    <source>
        <dbReference type="SAM" id="Phobius"/>
    </source>
</evidence>
<keyword evidence="1" id="KW-1133">Transmembrane helix</keyword>